<dbReference type="Proteomes" id="UP000814128">
    <property type="component" value="Unassembled WGS sequence"/>
</dbReference>
<evidence type="ECO:0000313" key="1">
    <source>
        <dbReference type="EMBL" id="KAI0032179.1"/>
    </source>
</evidence>
<gene>
    <name evidence="1" type="ORF">K488DRAFT_50502</name>
</gene>
<keyword evidence="2" id="KW-1185">Reference proteome</keyword>
<comment type="caution">
    <text evidence="1">The sequence shown here is derived from an EMBL/GenBank/DDBJ whole genome shotgun (WGS) entry which is preliminary data.</text>
</comment>
<accession>A0ACB8QJZ5</accession>
<organism evidence="1 2">
    <name type="scientific">Vararia minispora EC-137</name>
    <dbReference type="NCBI Taxonomy" id="1314806"/>
    <lineage>
        <taxon>Eukaryota</taxon>
        <taxon>Fungi</taxon>
        <taxon>Dikarya</taxon>
        <taxon>Basidiomycota</taxon>
        <taxon>Agaricomycotina</taxon>
        <taxon>Agaricomycetes</taxon>
        <taxon>Russulales</taxon>
        <taxon>Lachnocladiaceae</taxon>
        <taxon>Vararia</taxon>
    </lineage>
</organism>
<protein>
    <submittedName>
        <fullName evidence="1">Uncharacterized protein</fullName>
    </submittedName>
</protein>
<reference evidence="1" key="1">
    <citation type="submission" date="2021-02" db="EMBL/GenBank/DDBJ databases">
        <authorList>
            <consortium name="DOE Joint Genome Institute"/>
            <person name="Ahrendt S."/>
            <person name="Looney B.P."/>
            <person name="Miyauchi S."/>
            <person name="Morin E."/>
            <person name="Drula E."/>
            <person name="Courty P.E."/>
            <person name="Chicoki N."/>
            <person name="Fauchery L."/>
            <person name="Kohler A."/>
            <person name="Kuo A."/>
            <person name="Labutti K."/>
            <person name="Pangilinan J."/>
            <person name="Lipzen A."/>
            <person name="Riley R."/>
            <person name="Andreopoulos W."/>
            <person name="He G."/>
            <person name="Johnson J."/>
            <person name="Barry K.W."/>
            <person name="Grigoriev I.V."/>
            <person name="Nagy L."/>
            <person name="Hibbett D."/>
            <person name="Henrissat B."/>
            <person name="Matheny P.B."/>
            <person name="Labbe J."/>
            <person name="Martin F."/>
        </authorList>
    </citation>
    <scope>NUCLEOTIDE SEQUENCE</scope>
    <source>
        <strain evidence="1">EC-137</strain>
    </source>
</reference>
<sequence length="118" mass="13030">MSSAAHAFRYMRRHFFAVEAIPLLAIVASVSAGGTWYLYRIAWGPNIVWTKKNPQPWNSIQEGETPKIMTVSYEAKKAYVRTAHGTAPRSDDYAAGRADRRDAAGSAPPTLGVESYLL</sequence>
<dbReference type="EMBL" id="MU273554">
    <property type="protein sequence ID" value="KAI0032179.1"/>
    <property type="molecule type" value="Genomic_DNA"/>
</dbReference>
<evidence type="ECO:0000313" key="2">
    <source>
        <dbReference type="Proteomes" id="UP000814128"/>
    </source>
</evidence>
<reference evidence="1" key="2">
    <citation type="journal article" date="2022" name="New Phytol.">
        <title>Evolutionary transition to the ectomycorrhizal habit in the genomes of a hyperdiverse lineage of mushroom-forming fungi.</title>
        <authorList>
            <person name="Looney B."/>
            <person name="Miyauchi S."/>
            <person name="Morin E."/>
            <person name="Drula E."/>
            <person name="Courty P.E."/>
            <person name="Kohler A."/>
            <person name="Kuo A."/>
            <person name="LaButti K."/>
            <person name="Pangilinan J."/>
            <person name="Lipzen A."/>
            <person name="Riley R."/>
            <person name="Andreopoulos W."/>
            <person name="He G."/>
            <person name="Johnson J."/>
            <person name="Nolan M."/>
            <person name="Tritt A."/>
            <person name="Barry K.W."/>
            <person name="Grigoriev I.V."/>
            <person name="Nagy L.G."/>
            <person name="Hibbett D."/>
            <person name="Henrissat B."/>
            <person name="Matheny P.B."/>
            <person name="Labbe J."/>
            <person name="Martin F.M."/>
        </authorList>
    </citation>
    <scope>NUCLEOTIDE SEQUENCE</scope>
    <source>
        <strain evidence="1">EC-137</strain>
    </source>
</reference>
<proteinExistence type="predicted"/>
<name>A0ACB8QJZ5_9AGAM</name>